<evidence type="ECO:0000256" key="5">
    <source>
        <dbReference type="ARBA" id="ARBA00023273"/>
    </source>
</evidence>
<sequence length="471" mass="48078">MSGRTMGFMALARKLAQAAAVLVLGGAGAFAQPAGGPWQQWAAASPLHTAQPPATPTGGNVLQMFATYAQFQAATAHIALTHEDFSSRGMGTASPCWEPVNSEMGQPGAAFLAPVCFEPGQVKRGFSIRSNLDVGAHGYGLMAFAAPIGGLQTNVVGAISPATITYVDFDDGPVAVAMQAFDWQAGSPLTFTVTGRDNQVLGSFMLSGKVPSEGVFAGFISPVPVQRVEVRSLSGVTQMIGNLRFGGHAGGYRPATAALHFGAVAAGGNGQAILRLAQTGDLPVAIDPLPAPPAPFAVVDDGCSGETLAVGGDCDIVVGFSPALVQAHRAIWVLPAIDTAGDDEAGVVLTGRGALPRLHVETPVLDFGGVEVGQPATATLVLRNVEPLPLAVQGIGAVVAPFAAVAGADACAAPPFVLQPGESCALHWQVTPAQDGEQRARVLVSTDDPSSPRRILLRAVAGDVLFADGFE</sequence>
<dbReference type="EMBL" id="SMAF01000007">
    <property type="protein sequence ID" value="TCS98892.1"/>
    <property type="molecule type" value="Genomic_DNA"/>
</dbReference>
<evidence type="ECO:0000259" key="7">
    <source>
        <dbReference type="Pfam" id="PF22544"/>
    </source>
</evidence>
<keyword evidence="6" id="KW-0732">Signal</keyword>
<keyword evidence="3" id="KW-0963">Cytoplasm</keyword>
<evidence type="ECO:0000256" key="4">
    <source>
        <dbReference type="ARBA" id="ARBA00023069"/>
    </source>
</evidence>
<feature type="chain" id="PRO_5030104889" evidence="6">
    <location>
        <begin position="32"/>
        <end position="471"/>
    </location>
</feature>
<evidence type="ECO:0000313" key="8">
    <source>
        <dbReference type="EMBL" id="TCS98892.1"/>
    </source>
</evidence>
<dbReference type="GO" id="GO:0005737">
    <property type="term" value="C:cytoplasm"/>
    <property type="evidence" value="ECO:0007669"/>
    <property type="project" value="UniProtKB-SubCell"/>
</dbReference>
<evidence type="ECO:0000256" key="1">
    <source>
        <dbReference type="ARBA" id="ARBA00004138"/>
    </source>
</evidence>
<dbReference type="InterPro" id="IPR053879">
    <property type="entry name" value="HYDIN_VesB_CFA65-like_Ig"/>
</dbReference>
<reference evidence="8 9" key="1">
    <citation type="submission" date="2019-03" db="EMBL/GenBank/DDBJ databases">
        <title>Genomic Encyclopedia of Type Strains, Phase IV (KMG-IV): sequencing the most valuable type-strain genomes for metagenomic binning, comparative biology and taxonomic classification.</title>
        <authorList>
            <person name="Goeker M."/>
        </authorList>
    </citation>
    <scope>NUCLEOTIDE SEQUENCE [LARGE SCALE GENOMIC DNA]</scope>
    <source>
        <strain evidence="8 9">DSM 21944</strain>
    </source>
</reference>
<evidence type="ECO:0000256" key="6">
    <source>
        <dbReference type="SAM" id="SignalP"/>
    </source>
</evidence>
<comment type="subcellular location">
    <subcellularLocation>
        <location evidence="1">Cell projection</location>
        <location evidence="1">Cilium</location>
    </subcellularLocation>
    <subcellularLocation>
        <location evidence="2">Cytoplasm</location>
    </subcellularLocation>
</comment>
<organism evidence="8 9">
    <name type="scientific">Pseudofulvimonas gallinarii</name>
    <dbReference type="NCBI Taxonomy" id="634155"/>
    <lineage>
        <taxon>Bacteria</taxon>
        <taxon>Pseudomonadati</taxon>
        <taxon>Pseudomonadota</taxon>
        <taxon>Gammaproteobacteria</taxon>
        <taxon>Lysobacterales</taxon>
        <taxon>Rhodanobacteraceae</taxon>
        <taxon>Pseudofulvimonas</taxon>
    </lineage>
</organism>
<keyword evidence="5" id="KW-0966">Cell projection</keyword>
<gene>
    <name evidence="8" type="ORF">EDC25_10789</name>
</gene>
<feature type="domain" description="HYDIN/VesB/CFA65-like Ig-like" evidence="7">
    <location>
        <begin position="356"/>
        <end position="456"/>
    </location>
</feature>
<dbReference type="InterPro" id="IPR013783">
    <property type="entry name" value="Ig-like_fold"/>
</dbReference>
<protein>
    <submittedName>
        <fullName evidence="8">ASPM-SPD-2-Hydin domain-containing protein</fullName>
    </submittedName>
</protein>
<evidence type="ECO:0000313" key="9">
    <source>
        <dbReference type="Proteomes" id="UP000294599"/>
    </source>
</evidence>
<dbReference type="Proteomes" id="UP000294599">
    <property type="component" value="Unassembled WGS sequence"/>
</dbReference>
<dbReference type="AlphaFoldDB" id="A0A4V3UUG0"/>
<evidence type="ECO:0000256" key="2">
    <source>
        <dbReference type="ARBA" id="ARBA00004496"/>
    </source>
</evidence>
<dbReference type="Gene3D" id="2.60.40.10">
    <property type="entry name" value="Immunoglobulins"/>
    <property type="match status" value="2"/>
</dbReference>
<dbReference type="NCBIfam" id="NF012200">
    <property type="entry name" value="choice_anch_D"/>
    <property type="match status" value="1"/>
</dbReference>
<proteinExistence type="predicted"/>
<accession>A0A4V3UUG0</accession>
<comment type="caution">
    <text evidence="8">The sequence shown here is derived from an EMBL/GenBank/DDBJ whole genome shotgun (WGS) entry which is preliminary data.</text>
</comment>
<keyword evidence="4" id="KW-0969">Cilium</keyword>
<keyword evidence="9" id="KW-1185">Reference proteome</keyword>
<feature type="signal peptide" evidence="6">
    <location>
        <begin position="1"/>
        <end position="31"/>
    </location>
</feature>
<dbReference type="Pfam" id="PF22544">
    <property type="entry name" value="HYDIN_VesB_CFA65-like_Ig"/>
    <property type="match status" value="1"/>
</dbReference>
<dbReference type="RefSeq" id="WP_123521384.1">
    <property type="nucleotide sequence ID" value="NZ_JBHLWF010000032.1"/>
</dbReference>
<name>A0A4V3UUG0_9GAMM</name>
<evidence type="ECO:0000256" key="3">
    <source>
        <dbReference type="ARBA" id="ARBA00022490"/>
    </source>
</evidence>